<sequence length="249" mass="26710">MDTPPRRLPFSTLFNFRDLGGYASRAGHTVRWRRLFRSDSLHRLTAADGTAFDALGIRTVVDLRRPTEVDRDGRVPGHHRFTYHHIEPDHAPWEAVPAPDAEDAHARWLADRYLDLAQDGAAGIAAALAVIADPANAPVAVHCVAGKDRTGVVCALTLALLGVADDDIAVDYALSAEATAELLCWLEETGGSLPPLPAAYFDCPVDAMRLFLADLRARHGSAQGYARAAGLGAAEIGALRAHLLDPSGR</sequence>
<evidence type="ECO:0000313" key="4">
    <source>
        <dbReference type="Proteomes" id="UP000662200"/>
    </source>
</evidence>
<dbReference type="Gene3D" id="3.90.190.10">
    <property type="entry name" value="Protein tyrosine phosphatase superfamily"/>
    <property type="match status" value="1"/>
</dbReference>
<feature type="domain" description="Tyrosine specific protein phosphatases" evidence="2">
    <location>
        <begin position="111"/>
        <end position="174"/>
    </location>
</feature>
<dbReference type="PROSITE" id="PS50056">
    <property type="entry name" value="TYR_PHOSPHATASE_2"/>
    <property type="match status" value="1"/>
</dbReference>
<evidence type="ECO:0000313" key="3">
    <source>
        <dbReference type="EMBL" id="GGK19525.1"/>
    </source>
</evidence>
<accession>A0A8J3BQ01</accession>
<dbReference type="InterPro" id="IPR029021">
    <property type="entry name" value="Prot-tyrosine_phosphatase-like"/>
</dbReference>
<dbReference type="AlphaFoldDB" id="A0A8J3BQ01"/>
<dbReference type="InterPro" id="IPR016130">
    <property type="entry name" value="Tyr_Pase_AS"/>
</dbReference>
<evidence type="ECO:0000256" key="1">
    <source>
        <dbReference type="ARBA" id="ARBA00009580"/>
    </source>
</evidence>
<dbReference type="InterPro" id="IPR000387">
    <property type="entry name" value="Tyr_Pase_dom"/>
</dbReference>
<keyword evidence="4" id="KW-1185">Reference proteome</keyword>
<dbReference type="Proteomes" id="UP000662200">
    <property type="component" value="Unassembled WGS sequence"/>
</dbReference>
<name>A0A8J3BQ01_9ACTN</name>
<gene>
    <name evidence="3" type="ORF">GCM10010124_10170</name>
</gene>
<evidence type="ECO:0000259" key="2">
    <source>
        <dbReference type="PROSITE" id="PS50056"/>
    </source>
</evidence>
<comment type="similarity">
    <text evidence="1">Belongs to the protein-tyrosine phosphatase family.</text>
</comment>
<dbReference type="GO" id="GO:0004721">
    <property type="term" value="F:phosphoprotein phosphatase activity"/>
    <property type="evidence" value="ECO:0007669"/>
    <property type="project" value="InterPro"/>
</dbReference>
<dbReference type="InterPro" id="IPR026893">
    <property type="entry name" value="Tyr/Ser_Pase_IphP-type"/>
</dbReference>
<dbReference type="EMBL" id="BMQC01000002">
    <property type="protein sequence ID" value="GGK19525.1"/>
    <property type="molecule type" value="Genomic_DNA"/>
</dbReference>
<dbReference type="PANTHER" id="PTHR31126:SF1">
    <property type="entry name" value="TYROSINE SPECIFIC PROTEIN PHOSPHATASES DOMAIN-CONTAINING PROTEIN"/>
    <property type="match status" value="1"/>
</dbReference>
<dbReference type="PROSITE" id="PS00383">
    <property type="entry name" value="TYR_PHOSPHATASE_1"/>
    <property type="match status" value="1"/>
</dbReference>
<protein>
    <recommendedName>
        <fullName evidence="2">Tyrosine specific protein phosphatases domain-containing protein</fullName>
    </recommendedName>
</protein>
<reference evidence="3" key="1">
    <citation type="journal article" date="2014" name="Int. J. Syst. Evol. Microbiol.">
        <title>Complete genome sequence of Corynebacterium casei LMG S-19264T (=DSM 44701T), isolated from a smear-ripened cheese.</title>
        <authorList>
            <consortium name="US DOE Joint Genome Institute (JGI-PGF)"/>
            <person name="Walter F."/>
            <person name="Albersmeier A."/>
            <person name="Kalinowski J."/>
            <person name="Ruckert C."/>
        </authorList>
    </citation>
    <scope>NUCLEOTIDE SEQUENCE</scope>
    <source>
        <strain evidence="3">JCM 3091</strain>
    </source>
</reference>
<reference evidence="3" key="2">
    <citation type="submission" date="2020-09" db="EMBL/GenBank/DDBJ databases">
        <authorList>
            <person name="Sun Q."/>
            <person name="Ohkuma M."/>
        </authorList>
    </citation>
    <scope>NUCLEOTIDE SEQUENCE</scope>
    <source>
        <strain evidence="3">JCM 3091</strain>
    </source>
</reference>
<proteinExistence type="inferred from homology"/>
<organism evidence="3 4">
    <name type="scientific">Pilimelia terevasa</name>
    <dbReference type="NCBI Taxonomy" id="53372"/>
    <lineage>
        <taxon>Bacteria</taxon>
        <taxon>Bacillati</taxon>
        <taxon>Actinomycetota</taxon>
        <taxon>Actinomycetes</taxon>
        <taxon>Micromonosporales</taxon>
        <taxon>Micromonosporaceae</taxon>
        <taxon>Pilimelia</taxon>
    </lineage>
</organism>
<dbReference type="SUPFAM" id="SSF52799">
    <property type="entry name" value="(Phosphotyrosine protein) phosphatases II"/>
    <property type="match status" value="1"/>
</dbReference>
<dbReference type="PANTHER" id="PTHR31126">
    <property type="entry name" value="TYROSINE-PROTEIN PHOSPHATASE"/>
    <property type="match status" value="1"/>
</dbReference>
<comment type="caution">
    <text evidence="3">The sequence shown here is derived from an EMBL/GenBank/DDBJ whole genome shotgun (WGS) entry which is preliminary data.</text>
</comment>
<dbReference type="RefSeq" id="WP_189112979.1">
    <property type="nucleotide sequence ID" value="NZ_BMQC01000002.1"/>
</dbReference>
<dbReference type="Pfam" id="PF13350">
    <property type="entry name" value="Y_phosphatase3"/>
    <property type="match status" value="1"/>
</dbReference>